<proteinExistence type="predicted"/>
<name>A0A087UTI8_STEMI</name>
<reference evidence="1 2" key="1">
    <citation type="submission" date="2013-11" db="EMBL/GenBank/DDBJ databases">
        <title>Genome sequencing of Stegodyphus mimosarum.</title>
        <authorList>
            <person name="Bechsgaard J."/>
        </authorList>
    </citation>
    <scope>NUCLEOTIDE SEQUENCE [LARGE SCALE GENOMIC DNA]</scope>
</reference>
<dbReference type="Proteomes" id="UP000054359">
    <property type="component" value="Unassembled WGS sequence"/>
</dbReference>
<protein>
    <submittedName>
        <fullName evidence="1">Uncharacterized protein</fullName>
    </submittedName>
</protein>
<organism evidence="1 2">
    <name type="scientific">Stegodyphus mimosarum</name>
    <name type="common">African social velvet spider</name>
    <dbReference type="NCBI Taxonomy" id="407821"/>
    <lineage>
        <taxon>Eukaryota</taxon>
        <taxon>Metazoa</taxon>
        <taxon>Ecdysozoa</taxon>
        <taxon>Arthropoda</taxon>
        <taxon>Chelicerata</taxon>
        <taxon>Arachnida</taxon>
        <taxon>Araneae</taxon>
        <taxon>Araneomorphae</taxon>
        <taxon>Entelegynae</taxon>
        <taxon>Eresoidea</taxon>
        <taxon>Eresidae</taxon>
        <taxon>Stegodyphus</taxon>
    </lineage>
</organism>
<gene>
    <name evidence="1" type="ORF">X975_21854</name>
</gene>
<feature type="non-terminal residue" evidence="1">
    <location>
        <position position="67"/>
    </location>
</feature>
<keyword evidence="2" id="KW-1185">Reference proteome</keyword>
<accession>A0A087UTI8</accession>
<dbReference type="AlphaFoldDB" id="A0A087UTI8"/>
<sequence length="67" mass="7830">MYCFQFQYFLRVLVALNPSEHLCVAVFIPSKCHCPPPFLSKIFYENKQNLGFCTSLLGKYLARRLPQ</sequence>
<evidence type="ECO:0000313" key="2">
    <source>
        <dbReference type="Proteomes" id="UP000054359"/>
    </source>
</evidence>
<dbReference type="EMBL" id="KK121533">
    <property type="protein sequence ID" value="KFM80677.1"/>
    <property type="molecule type" value="Genomic_DNA"/>
</dbReference>
<evidence type="ECO:0000313" key="1">
    <source>
        <dbReference type="EMBL" id="KFM80677.1"/>
    </source>
</evidence>